<reference evidence="2 3" key="1">
    <citation type="submission" date="2021-06" db="EMBL/GenBank/DDBJ databases">
        <title>Caerostris extrusa draft genome.</title>
        <authorList>
            <person name="Kono N."/>
            <person name="Arakawa K."/>
        </authorList>
    </citation>
    <scope>NUCLEOTIDE SEQUENCE [LARGE SCALE GENOMIC DNA]</scope>
</reference>
<dbReference type="PROSITE" id="PS51257">
    <property type="entry name" value="PROKAR_LIPOPROTEIN"/>
    <property type="match status" value="1"/>
</dbReference>
<sequence>MYQKCHFFLVVFLLSCNSSKLANTGLSHLRLRARFLSKLKLKTEQFQPEICIFPITFSFIPTTSLPRLKPTLTISKASPFHKDLWIRTSSDCQFREISEISVVIVDFEIISSFCIMMMTTKSEGITISLVIKDNAVWRNQRDFRCHSRFRNNIFFCIMMMTTKSEGITISLVIKDNDFR</sequence>
<dbReference type="Proteomes" id="UP001054945">
    <property type="component" value="Unassembled WGS sequence"/>
</dbReference>
<evidence type="ECO:0000256" key="1">
    <source>
        <dbReference type="SAM" id="SignalP"/>
    </source>
</evidence>
<feature type="chain" id="PRO_5043988574" evidence="1">
    <location>
        <begin position="23"/>
        <end position="179"/>
    </location>
</feature>
<gene>
    <name evidence="2" type="ORF">CEXT_797431</name>
</gene>
<keyword evidence="1" id="KW-0732">Signal</keyword>
<comment type="caution">
    <text evidence="2">The sequence shown here is derived from an EMBL/GenBank/DDBJ whole genome shotgun (WGS) entry which is preliminary data.</text>
</comment>
<proteinExistence type="predicted"/>
<evidence type="ECO:0000313" key="2">
    <source>
        <dbReference type="EMBL" id="GIY07080.1"/>
    </source>
</evidence>
<keyword evidence="3" id="KW-1185">Reference proteome</keyword>
<evidence type="ECO:0000313" key="3">
    <source>
        <dbReference type="Proteomes" id="UP001054945"/>
    </source>
</evidence>
<feature type="signal peptide" evidence="1">
    <location>
        <begin position="1"/>
        <end position="22"/>
    </location>
</feature>
<dbReference type="EMBL" id="BPLR01006047">
    <property type="protein sequence ID" value="GIY07080.1"/>
    <property type="molecule type" value="Genomic_DNA"/>
</dbReference>
<protein>
    <submittedName>
        <fullName evidence="2">Uncharacterized protein</fullName>
    </submittedName>
</protein>
<name>A0AAV4QCC5_CAEEX</name>
<organism evidence="2 3">
    <name type="scientific">Caerostris extrusa</name>
    <name type="common">Bark spider</name>
    <name type="synonym">Caerostris bankana</name>
    <dbReference type="NCBI Taxonomy" id="172846"/>
    <lineage>
        <taxon>Eukaryota</taxon>
        <taxon>Metazoa</taxon>
        <taxon>Ecdysozoa</taxon>
        <taxon>Arthropoda</taxon>
        <taxon>Chelicerata</taxon>
        <taxon>Arachnida</taxon>
        <taxon>Araneae</taxon>
        <taxon>Araneomorphae</taxon>
        <taxon>Entelegynae</taxon>
        <taxon>Araneoidea</taxon>
        <taxon>Araneidae</taxon>
        <taxon>Caerostris</taxon>
    </lineage>
</organism>
<accession>A0AAV4QCC5</accession>
<dbReference type="AlphaFoldDB" id="A0AAV4QCC5"/>